<feature type="domain" description="Polysaccharide pyruvyl transferase" evidence="1">
    <location>
        <begin position="14"/>
        <end position="306"/>
    </location>
</feature>
<gene>
    <name evidence="2" type="ORF">QOZ98_001220</name>
</gene>
<evidence type="ECO:0000313" key="2">
    <source>
        <dbReference type="EMBL" id="MDQ0428394.1"/>
    </source>
</evidence>
<comment type="caution">
    <text evidence="2">The sequence shown here is derived from an EMBL/GenBank/DDBJ whole genome shotgun (WGS) entry which is preliminary data.</text>
</comment>
<reference evidence="2 3" key="1">
    <citation type="submission" date="2023-07" db="EMBL/GenBank/DDBJ databases">
        <title>Genomic Encyclopedia of Type Strains, Phase IV (KMG-IV): sequencing the most valuable type-strain genomes for metagenomic binning, comparative biology and taxonomic classification.</title>
        <authorList>
            <person name="Goeker M."/>
        </authorList>
    </citation>
    <scope>NUCLEOTIDE SEQUENCE [LARGE SCALE GENOMIC DNA]</scope>
    <source>
        <strain evidence="2 3">DSM 16419</strain>
    </source>
</reference>
<dbReference type="EMBL" id="JAUSWB010000002">
    <property type="protein sequence ID" value="MDQ0428394.1"/>
    <property type="molecule type" value="Genomic_DNA"/>
</dbReference>
<organism evidence="2 3">
    <name type="scientific">Planomicrobium stackebrandtii</name>
    <dbReference type="NCBI Taxonomy" id="253160"/>
    <lineage>
        <taxon>Bacteria</taxon>
        <taxon>Bacillati</taxon>
        <taxon>Bacillota</taxon>
        <taxon>Bacilli</taxon>
        <taxon>Bacillales</taxon>
        <taxon>Caryophanaceae</taxon>
        <taxon>Planomicrobium</taxon>
    </lineage>
</organism>
<evidence type="ECO:0000259" key="1">
    <source>
        <dbReference type="Pfam" id="PF04230"/>
    </source>
</evidence>
<dbReference type="Proteomes" id="UP001241988">
    <property type="component" value="Unassembled WGS sequence"/>
</dbReference>
<dbReference type="PANTHER" id="PTHR36836">
    <property type="entry name" value="COLANIC ACID BIOSYNTHESIS PROTEIN WCAK"/>
    <property type="match status" value="1"/>
</dbReference>
<protein>
    <submittedName>
        <fullName evidence="2">Polysaccharide pyruvyl transferase WcaK-like protein</fullName>
    </submittedName>
</protein>
<dbReference type="Pfam" id="PF04230">
    <property type="entry name" value="PS_pyruv_trans"/>
    <property type="match status" value="1"/>
</dbReference>
<dbReference type="RefSeq" id="WP_308786569.1">
    <property type="nucleotide sequence ID" value="NZ_JAUSWB010000002.1"/>
</dbReference>
<keyword evidence="3" id="KW-1185">Reference proteome</keyword>
<dbReference type="PANTHER" id="PTHR36836:SF1">
    <property type="entry name" value="COLANIC ACID BIOSYNTHESIS PROTEIN WCAK"/>
    <property type="match status" value="1"/>
</dbReference>
<accession>A0ABU0GTY6</accession>
<evidence type="ECO:0000313" key="3">
    <source>
        <dbReference type="Proteomes" id="UP001241988"/>
    </source>
</evidence>
<proteinExistence type="predicted"/>
<dbReference type="InterPro" id="IPR007345">
    <property type="entry name" value="Polysacch_pyruvyl_Trfase"/>
</dbReference>
<sequence>MKILIENTVPLNNGDAALIFSIGEKFEEAGNEVYYSVPHLKKIKEIYPEKNWIQSFLPLRVIKIPVVGLIILSMLLISSKEHRNFDAIISAPGGYINSYYSFKRRLQLMTLYKFLLRKKIYMYSQSIGPFKEKDSKIFAKYVKHFNLFYVRDDISMNRTLELGNFKNLFQTKDAAFLLKTIDYSKIKNNKVAISVREWKFDDRSEKVYFDLIKSIVNYFYENGYEVTFLSTCQGEPMYKDDSLVAKKIYSELDKKVQNSVKVDDSFYNLHDLRKRLTNFDFVVGTRLHMCILSWLSGTPALNISYEEKGKESYKYLNIEKYSIDYNHSGEIDTVLSNFVNESKFSDVFKKIKDVQIESNENFKKLYKDIKE</sequence>
<name>A0ABU0GTY6_9BACL</name>